<dbReference type="PANTHER" id="PTHR36302:SF1">
    <property type="entry name" value="COPPER CHAPERONE PCU(A)C"/>
    <property type="match status" value="1"/>
</dbReference>
<organism evidence="2 3">
    <name type="scientific">Cypionkella aquatica</name>
    <dbReference type="NCBI Taxonomy" id="1756042"/>
    <lineage>
        <taxon>Bacteria</taxon>
        <taxon>Pseudomonadati</taxon>
        <taxon>Pseudomonadota</taxon>
        <taxon>Alphaproteobacteria</taxon>
        <taxon>Rhodobacterales</taxon>
        <taxon>Paracoccaceae</taxon>
        <taxon>Cypionkella</taxon>
    </lineage>
</organism>
<name>A0AA37X1U8_9RHOB</name>
<evidence type="ECO:0000313" key="2">
    <source>
        <dbReference type="EMBL" id="GLS85551.1"/>
    </source>
</evidence>
<dbReference type="Proteomes" id="UP001157355">
    <property type="component" value="Unassembled WGS sequence"/>
</dbReference>
<evidence type="ECO:0000256" key="1">
    <source>
        <dbReference type="SAM" id="SignalP"/>
    </source>
</evidence>
<dbReference type="EMBL" id="BSPP01000002">
    <property type="protein sequence ID" value="GLS85551.1"/>
    <property type="molecule type" value="Genomic_DNA"/>
</dbReference>
<dbReference type="InterPro" id="IPR058248">
    <property type="entry name" value="Lxx211020-like"/>
</dbReference>
<dbReference type="RefSeq" id="WP_284323763.1">
    <property type="nucleotide sequence ID" value="NZ_BSPP01000002.1"/>
</dbReference>
<keyword evidence="3" id="KW-1185">Reference proteome</keyword>
<evidence type="ECO:0000313" key="3">
    <source>
        <dbReference type="Proteomes" id="UP001157355"/>
    </source>
</evidence>
<dbReference type="SUPFAM" id="SSF110087">
    <property type="entry name" value="DR1885-like metal-binding protein"/>
    <property type="match status" value="1"/>
</dbReference>
<feature type="signal peptide" evidence="1">
    <location>
        <begin position="1"/>
        <end position="19"/>
    </location>
</feature>
<evidence type="ECO:0008006" key="4">
    <source>
        <dbReference type="Google" id="ProtNLM"/>
    </source>
</evidence>
<dbReference type="InterPro" id="IPR007410">
    <property type="entry name" value="LpqE-like"/>
</dbReference>
<dbReference type="InterPro" id="IPR036182">
    <property type="entry name" value="PCuAC_sf"/>
</dbReference>
<protein>
    <recommendedName>
        <fullName evidence="4">Copper chaperone PCu(A)C</fullName>
    </recommendedName>
</protein>
<dbReference type="PANTHER" id="PTHR36302">
    <property type="entry name" value="BLR7088 PROTEIN"/>
    <property type="match status" value="1"/>
</dbReference>
<dbReference type="Gene3D" id="2.60.40.1890">
    <property type="entry name" value="PCu(A)C copper chaperone"/>
    <property type="match status" value="1"/>
</dbReference>
<sequence>MRLTSLIAAAILCAAPAFAHDGVHIENPYARANGGIGATGAIFFEIINHADVDDRLIGVASDIAEKVEMHTHTESNGVMSMDAVPEGFAVAALQAHALQRGGDHIMLMGLRKALKNGDSIPLTLTFEHAGEVKLDVPVDNARKPEAAAMGAMEGMDHSKMDMPAN</sequence>
<dbReference type="Pfam" id="PF04314">
    <property type="entry name" value="PCuAC"/>
    <property type="match status" value="1"/>
</dbReference>
<comment type="caution">
    <text evidence="2">The sequence shown here is derived from an EMBL/GenBank/DDBJ whole genome shotgun (WGS) entry which is preliminary data.</text>
</comment>
<gene>
    <name evidence="2" type="ORF">GCM10010873_05240</name>
</gene>
<reference evidence="2 3" key="1">
    <citation type="journal article" date="2014" name="Int. J. Syst. Evol. Microbiol.">
        <title>Complete genome sequence of Corynebacterium casei LMG S-19264T (=DSM 44701T), isolated from a smear-ripened cheese.</title>
        <authorList>
            <consortium name="US DOE Joint Genome Institute (JGI-PGF)"/>
            <person name="Walter F."/>
            <person name="Albersmeier A."/>
            <person name="Kalinowski J."/>
            <person name="Ruckert C."/>
        </authorList>
    </citation>
    <scope>NUCLEOTIDE SEQUENCE [LARGE SCALE GENOMIC DNA]</scope>
    <source>
        <strain evidence="2 3">NBRC 111766</strain>
    </source>
</reference>
<keyword evidence="1" id="KW-0732">Signal</keyword>
<dbReference type="AlphaFoldDB" id="A0AA37X1U8"/>
<proteinExistence type="predicted"/>
<accession>A0AA37X1U8</accession>
<feature type="chain" id="PRO_5041230464" description="Copper chaperone PCu(A)C" evidence="1">
    <location>
        <begin position="20"/>
        <end position="165"/>
    </location>
</feature>